<dbReference type="Proteomes" id="UP000008783">
    <property type="component" value="Unassembled WGS sequence"/>
</dbReference>
<dbReference type="KEGG" id="pgr:PGTG_20770"/>
<dbReference type="RefSeq" id="XP_003890743.1">
    <property type="nucleotide sequence ID" value="XM_003890694.1"/>
</dbReference>
<evidence type="ECO:0000313" key="2">
    <source>
        <dbReference type="Proteomes" id="UP000008783"/>
    </source>
</evidence>
<dbReference type="VEuPathDB" id="FungiDB:PGTG_20770"/>
<dbReference type="EMBL" id="DS178263">
    <property type="protein sequence ID" value="EHS63188.1"/>
    <property type="molecule type" value="Genomic_DNA"/>
</dbReference>
<accession>H6QP58</accession>
<evidence type="ECO:0000313" key="1">
    <source>
        <dbReference type="EMBL" id="EHS63188.1"/>
    </source>
</evidence>
<dbReference type="HOGENOM" id="CLU_2623165_0_0_1"/>
<dbReference type="AlphaFoldDB" id="H6QP58"/>
<keyword evidence="2" id="KW-1185">Reference proteome</keyword>
<gene>
    <name evidence="1" type="ORF">PGTG_20770</name>
</gene>
<organism evidence="1 2">
    <name type="scientific">Puccinia graminis f. sp. tritici (strain CRL 75-36-700-3 / race SCCL)</name>
    <name type="common">Black stem rust fungus</name>
    <dbReference type="NCBI Taxonomy" id="418459"/>
    <lineage>
        <taxon>Eukaryota</taxon>
        <taxon>Fungi</taxon>
        <taxon>Dikarya</taxon>
        <taxon>Basidiomycota</taxon>
        <taxon>Pucciniomycotina</taxon>
        <taxon>Pucciniomycetes</taxon>
        <taxon>Pucciniales</taxon>
        <taxon>Pucciniaceae</taxon>
        <taxon>Puccinia</taxon>
    </lineage>
</organism>
<name>H6QP58_PUCGT</name>
<dbReference type="InParanoid" id="H6QP58"/>
<sequence length="78" mass="8525">MRKNICILGFPPIFVSDRFCAWDFLSMRCLFAGHMSTHTKLVQPDAGKALCDRVGAPDVRLVGRICATIAPTALSNSD</sequence>
<proteinExistence type="predicted"/>
<reference evidence="2" key="1">
    <citation type="journal article" date="2011" name="Proc. Natl. Acad. Sci. U.S.A.">
        <title>Obligate biotrophy features unraveled by the genomic analysis of rust fungi.</title>
        <authorList>
            <person name="Duplessis S."/>
            <person name="Cuomo C.A."/>
            <person name="Lin Y.-C."/>
            <person name="Aerts A."/>
            <person name="Tisserant E."/>
            <person name="Veneault-Fourrey C."/>
            <person name="Joly D.L."/>
            <person name="Hacquard S."/>
            <person name="Amselem J."/>
            <person name="Cantarel B.L."/>
            <person name="Chiu R."/>
            <person name="Coutinho P.M."/>
            <person name="Feau N."/>
            <person name="Field M."/>
            <person name="Frey P."/>
            <person name="Gelhaye E."/>
            <person name="Goldberg J."/>
            <person name="Grabherr M.G."/>
            <person name="Kodira C.D."/>
            <person name="Kohler A."/>
            <person name="Kuees U."/>
            <person name="Lindquist E.A."/>
            <person name="Lucas S.M."/>
            <person name="Mago R."/>
            <person name="Mauceli E."/>
            <person name="Morin E."/>
            <person name="Murat C."/>
            <person name="Pangilinan J.L."/>
            <person name="Park R."/>
            <person name="Pearson M."/>
            <person name="Quesneville H."/>
            <person name="Rouhier N."/>
            <person name="Sakthikumar S."/>
            <person name="Salamov A.A."/>
            <person name="Schmutz J."/>
            <person name="Selles B."/>
            <person name="Shapiro H."/>
            <person name="Tanguay P."/>
            <person name="Tuskan G.A."/>
            <person name="Henrissat B."/>
            <person name="Van de Peer Y."/>
            <person name="Rouze P."/>
            <person name="Ellis J.G."/>
            <person name="Dodds P.N."/>
            <person name="Schein J.E."/>
            <person name="Zhong S."/>
            <person name="Hamelin R.C."/>
            <person name="Grigoriev I.V."/>
            <person name="Szabo L.J."/>
            <person name="Martin F."/>
        </authorList>
    </citation>
    <scope>NUCLEOTIDE SEQUENCE [LARGE SCALE GENOMIC DNA]</scope>
    <source>
        <strain evidence="2">CRL 75-36-700-3 / race SCCL</strain>
    </source>
</reference>
<protein>
    <submittedName>
        <fullName evidence="1">Uncharacterized protein</fullName>
    </submittedName>
</protein>
<dbReference type="GeneID" id="13541434"/>